<accession>A0ABS8VPX3</accession>
<keyword evidence="3 6" id="KW-0812">Transmembrane</keyword>
<evidence type="ECO:0000256" key="3">
    <source>
        <dbReference type="ARBA" id="ARBA00022692"/>
    </source>
</evidence>
<dbReference type="Proteomes" id="UP001521074">
    <property type="component" value="Unassembled WGS sequence"/>
</dbReference>
<dbReference type="InterPro" id="IPR007267">
    <property type="entry name" value="GtrA_DPMS_TM"/>
</dbReference>
<evidence type="ECO:0000313" key="9">
    <source>
        <dbReference type="Proteomes" id="UP001521074"/>
    </source>
</evidence>
<evidence type="ECO:0000259" key="7">
    <source>
        <dbReference type="Pfam" id="PF04138"/>
    </source>
</evidence>
<keyword evidence="5 6" id="KW-0472">Membrane</keyword>
<feature type="transmembrane region" description="Helical" evidence="6">
    <location>
        <begin position="36"/>
        <end position="56"/>
    </location>
</feature>
<keyword evidence="9" id="KW-1185">Reference proteome</keyword>
<evidence type="ECO:0000256" key="5">
    <source>
        <dbReference type="ARBA" id="ARBA00023136"/>
    </source>
</evidence>
<evidence type="ECO:0000313" key="8">
    <source>
        <dbReference type="EMBL" id="MCE0742660.1"/>
    </source>
</evidence>
<protein>
    <submittedName>
        <fullName evidence="8">GtrA family protein</fullName>
    </submittedName>
</protein>
<comment type="similarity">
    <text evidence="2">Belongs to the GtrA family.</text>
</comment>
<dbReference type="PANTHER" id="PTHR38459">
    <property type="entry name" value="PROPHAGE BACTOPRENOL-LINKED GLUCOSE TRANSLOCASE HOMOLOG"/>
    <property type="match status" value="1"/>
</dbReference>
<proteinExistence type="inferred from homology"/>
<dbReference type="InterPro" id="IPR051401">
    <property type="entry name" value="GtrA_CellWall_Glycosyl"/>
</dbReference>
<name>A0ABS8VPX3_9PROT</name>
<dbReference type="PANTHER" id="PTHR38459:SF1">
    <property type="entry name" value="PROPHAGE BACTOPRENOL-LINKED GLUCOSE TRANSLOCASE HOMOLOG"/>
    <property type="match status" value="1"/>
</dbReference>
<reference evidence="8 9" key="1">
    <citation type="submission" date="2021-12" db="EMBL/GenBank/DDBJ databases">
        <title>Genome sequence of Acetobacter sicerae DmPark20a_162.</title>
        <authorList>
            <person name="Chaston J.M."/>
        </authorList>
    </citation>
    <scope>NUCLEOTIDE SEQUENCE [LARGE SCALE GENOMIC DNA]</scope>
    <source>
        <strain evidence="8 9">DmPark20a_162</strain>
    </source>
</reference>
<organism evidence="8 9">
    <name type="scientific">Acetobacter sicerae</name>
    <dbReference type="NCBI Taxonomy" id="85325"/>
    <lineage>
        <taxon>Bacteria</taxon>
        <taxon>Pseudomonadati</taxon>
        <taxon>Pseudomonadota</taxon>
        <taxon>Alphaproteobacteria</taxon>
        <taxon>Acetobacterales</taxon>
        <taxon>Acetobacteraceae</taxon>
        <taxon>Acetobacter</taxon>
    </lineage>
</organism>
<evidence type="ECO:0000256" key="4">
    <source>
        <dbReference type="ARBA" id="ARBA00022989"/>
    </source>
</evidence>
<dbReference type="EMBL" id="JAJSOJ010000006">
    <property type="protein sequence ID" value="MCE0742660.1"/>
    <property type="molecule type" value="Genomic_DNA"/>
</dbReference>
<feature type="domain" description="GtrA/DPMS transmembrane" evidence="7">
    <location>
        <begin position="13"/>
        <end position="97"/>
    </location>
</feature>
<dbReference type="Pfam" id="PF04138">
    <property type="entry name" value="GtrA_DPMS_TM"/>
    <property type="match status" value="1"/>
</dbReference>
<comment type="caution">
    <text evidence="8">The sequence shown here is derived from an EMBL/GenBank/DDBJ whole genome shotgun (WGS) entry which is preliminary data.</text>
</comment>
<evidence type="ECO:0000256" key="2">
    <source>
        <dbReference type="ARBA" id="ARBA00009399"/>
    </source>
</evidence>
<evidence type="ECO:0000256" key="1">
    <source>
        <dbReference type="ARBA" id="ARBA00004141"/>
    </source>
</evidence>
<keyword evidence="4 6" id="KW-1133">Transmembrane helix</keyword>
<gene>
    <name evidence="8" type="ORF">LWC05_01945</name>
</gene>
<evidence type="ECO:0000256" key="6">
    <source>
        <dbReference type="SAM" id="Phobius"/>
    </source>
</evidence>
<sequence>MADRKSTCLRLFRFAVVGSLGFLWDAGTVYGLRSIIGLNAATFAAYFVAASLNWAINRFWTFGDVGRHDHPVLQWLRFLSANSFGFLLNRGTVYALFFISPFCMHHPIIALAAGALAGMTANFKLSERLVFRERPPKSVMDLAEISAGVADAELPQCLDDESSSSARHP</sequence>
<dbReference type="RefSeq" id="WP_232876216.1">
    <property type="nucleotide sequence ID" value="NZ_JAJSOJ010000006.1"/>
</dbReference>
<comment type="subcellular location">
    <subcellularLocation>
        <location evidence="1">Membrane</location>
        <topology evidence="1">Multi-pass membrane protein</topology>
    </subcellularLocation>
</comment>
<feature type="transmembrane region" description="Helical" evidence="6">
    <location>
        <begin position="12"/>
        <end position="30"/>
    </location>
</feature>